<protein>
    <submittedName>
        <fullName evidence="2">Uncharacterized protein</fullName>
    </submittedName>
</protein>
<evidence type="ECO:0000313" key="3">
    <source>
        <dbReference type="Proteomes" id="UP000219602"/>
    </source>
</evidence>
<sequence>MHKTIKKREARGSGCQKKREHDYNYSSELRAETVRRSPPRRPASTHGTVKGNLTPLRSSSLSPRAQAKTQEWIIPYLACEPTASRDGGFLVMANGLQKGMGGLTLEDAIVSGRMQEPGDPSLAA</sequence>
<gene>
    <name evidence="2" type="ORF">AU210_011745</name>
</gene>
<evidence type="ECO:0000256" key="1">
    <source>
        <dbReference type="SAM" id="MobiDB-lite"/>
    </source>
</evidence>
<feature type="region of interest" description="Disordered" evidence="1">
    <location>
        <begin position="1"/>
        <end position="65"/>
    </location>
</feature>
<dbReference type="AlphaFoldDB" id="A0A2H3GQX4"/>
<name>A0A2H3GQX4_FUSOX</name>
<reference evidence="2 3" key="1">
    <citation type="journal article" date="2016" name="Environ. Microbiol.">
        <title>Effector profiles distinguish formae speciales of Fusarium oxysporum.</title>
        <authorList>
            <person name="van Dam P."/>
            <person name="Fokkens L."/>
            <person name="Schmidt S.M."/>
            <person name="Linmans J.H."/>
            <person name="Kistler H.C."/>
            <person name="Ma L.J."/>
            <person name="Rep M."/>
        </authorList>
    </citation>
    <scope>NUCLEOTIDE SEQUENCE [LARGE SCALE GENOMIC DNA]</scope>
    <source>
        <strain evidence="2 3">Forc016</strain>
    </source>
</reference>
<dbReference type="Proteomes" id="UP000219602">
    <property type="component" value="Chromosome 10"/>
</dbReference>
<evidence type="ECO:0000313" key="2">
    <source>
        <dbReference type="EMBL" id="PCD29204.1"/>
    </source>
</evidence>
<organism evidence="2 3">
    <name type="scientific">Fusarium oxysporum f. sp. radicis-cucumerinum</name>
    <dbReference type="NCBI Taxonomy" id="327505"/>
    <lineage>
        <taxon>Eukaryota</taxon>
        <taxon>Fungi</taxon>
        <taxon>Dikarya</taxon>
        <taxon>Ascomycota</taxon>
        <taxon>Pezizomycotina</taxon>
        <taxon>Sordariomycetes</taxon>
        <taxon>Hypocreomycetidae</taxon>
        <taxon>Hypocreales</taxon>
        <taxon>Nectriaceae</taxon>
        <taxon>Fusarium</taxon>
        <taxon>Fusarium oxysporum species complex</taxon>
    </lineage>
</organism>
<reference evidence="2 3" key="2">
    <citation type="journal article" date="2017" name="Sci. Rep.">
        <title>A mobile pathogenicity chromosome in Fusarium oxysporum for infection of multiple cucurbit species.</title>
        <authorList>
            <person name="van Dam P."/>
            <person name="Fokkens L."/>
            <person name="Ayukawa Y."/>
            <person name="van der Gragt M."/>
            <person name="Ter Horst A."/>
            <person name="Brankovics B."/>
            <person name="Houterman P.M."/>
            <person name="Arie T."/>
            <person name="Rep M."/>
        </authorList>
    </citation>
    <scope>NUCLEOTIDE SEQUENCE [LARGE SCALE GENOMIC DNA]</scope>
    <source>
        <strain evidence="2 3">Forc016</strain>
    </source>
</reference>
<feature type="compositionally biased region" description="Low complexity" evidence="1">
    <location>
        <begin position="55"/>
        <end position="64"/>
    </location>
</feature>
<accession>A0A2H3GQX4</accession>
<dbReference type="EMBL" id="MABQ02000008">
    <property type="protein sequence ID" value="PCD29204.1"/>
    <property type="molecule type" value="Genomic_DNA"/>
</dbReference>
<proteinExistence type="predicted"/>
<comment type="caution">
    <text evidence="2">The sequence shown here is derived from an EMBL/GenBank/DDBJ whole genome shotgun (WGS) entry which is preliminary data.</text>
</comment>
<feature type="compositionally biased region" description="Basic and acidic residues" evidence="1">
    <location>
        <begin position="17"/>
        <end position="35"/>
    </location>
</feature>